<comment type="caution">
    <text evidence="3">The sequence shown here is derived from an EMBL/GenBank/DDBJ whole genome shotgun (WGS) entry which is preliminary data.</text>
</comment>
<dbReference type="PANTHER" id="PTHR11373">
    <property type="entry name" value="DEOXYNUCLEOSIDE TRIPHOSPHATE TRIPHOSPHOHYDROLASE"/>
    <property type="match status" value="1"/>
</dbReference>
<evidence type="ECO:0000313" key="3">
    <source>
        <dbReference type="EMBL" id="KAA5540753.1"/>
    </source>
</evidence>
<dbReference type="InterPro" id="IPR026875">
    <property type="entry name" value="PHydrolase_assoc_dom"/>
</dbReference>
<dbReference type="InterPro" id="IPR050135">
    <property type="entry name" value="dGTPase-like"/>
</dbReference>
<reference evidence="3 4" key="1">
    <citation type="submission" date="2019-08" db="EMBL/GenBank/DDBJ databases">
        <authorList>
            <person name="Dhanesh K."/>
            <person name="Kumar G."/>
            <person name="Sasikala C."/>
            <person name="Venkata Ramana C."/>
        </authorList>
    </citation>
    <scope>NUCLEOTIDE SEQUENCE [LARGE SCALE GENOMIC DNA]</scope>
    <source>
        <strain evidence="3 4">JC645</strain>
    </source>
</reference>
<keyword evidence="4" id="KW-1185">Reference proteome</keyword>
<dbReference type="AlphaFoldDB" id="A0A5M6D086"/>
<dbReference type="Pfam" id="PF01966">
    <property type="entry name" value="HD"/>
    <property type="match status" value="1"/>
</dbReference>
<protein>
    <submittedName>
        <fullName evidence="3">DNTP triphosphohydrolase</fullName>
    </submittedName>
</protein>
<dbReference type="InterPro" id="IPR006261">
    <property type="entry name" value="dGTPase"/>
</dbReference>
<evidence type="ECO:0000313" key="4">
    <source>
        <dbReference type="Proteomes" id="UP000324479"/>
    </source>
</evidence>
<dbReference type="CDD" id="cd00077">
    <property type="entry name" value="HDc"/>
    <property type="match status" value="1"/>
</dbReference>
<dbReference type="SMART" id="SM00471">
    <property type="entry name" value="HDc"/>
    <property type="match status" value="1"/>
</dbReference>
<keyword evidence="1 3" id="KW-0378">Hydrolase</keyword>
<accession>A0A5M6D086</accession>
<dbReference type="InterPro" id="IPR006674">
    <property type="entry name" value="HD_domain"/>
</dbReference>
<feature type="domain" description="HD" evidence="2">
    <location>
        <begin position="75"/>
        <end position="196"/>
    </location>
</feature>
<organism evidence="3 4">
    <name type="scientific">Roseiconus nitratireducens</name>
    <dbReference type="NCBI Taxonomy" id="2605748"/>
    <lineage>
        <taxon>Bacteria</taxon>
        <taxon>Pseudomonadati</taxon>
        <taxon>Planctomycetota</taxon>
        <taxon>Planctomycetia</taxon>
        <taxon>Pirellulales</taxon>
        <taxon>Pirellulaceae</taxon>
        <taxon>Roseiconus</taxon>
    </lineage>
</organism>
<name>A0A5M6D086_9BACT</name>
<dbReference type="PROSITE" id="PS51831">
    <property type="entry name" value="HD"/>
    <property type="match status" value="1"/>
</dbReference>
<evidence type="ECO:0000259" key="2">
    <source>
        <dbReference type="PROSITE" id="PS51831"/>
    </source>
</evidence>
<dbReference type="Gene3D" id="1.10.3210.10">
    <property type="entry name" value="Hypothetical protein af1432"/>
    <property type="match status" value="1"/>
</dbReference>
<dbReference type="GO" id="GO:0008832">
    <property type="term" value="F:dGTPase activity"/>
    <property type="evidence" value="ECO:0007669"/>
    <property type="project" value="TreeGrafter"/>
</dbReference>
<gene>
    <name evidence="3" type="primary">dgt</name>
    <name evidence="3" type="ORF">FYK55_19910</name>
</gene>
<evidence type="ECO:0000256" key="1">
    <source>
        <dbReference type="ARBA" id="ARBA00022801"/>
    </source>
</evidence>
<proteinExistence type="predicted"/>
<sequence>MLDTRRYDDREHLLLAQYAMHSRDTEGRKYAEPEHPYRGPFARDRDRVLHSSAFRRLSGKMQVFTGEMGIYHRTRLTHTFEVASLARTMSRVLRLNEDLTEALALVHDIGHPPFGHCGEDALSECMQRVGGFSHNGFALVIVEQLEQRYSAFPGLNLSLEILGGQDVRAHKAEAAIGRSPLLEVQLVDAADSMAYDAHDVDDALQMGLLSMEELLELAIVRRAMRGVREKLGDGPVRRERQLLVHELIDLQVTDFLNEALEQLVEYQGHTADEVRDAGVRLEHSEAIRRERGELEAFLFEAVYRHPRLIPVRRAAYHRLQDMFEVLSRDPSRLPLRFRRRAETRPVEMVVGEYLAGMTDTFCDTQYKYATDGSTGPLSDW</sequence>
<dbReference type="GO" id="GO:0006203">
    <property type="term" value="P:dGTP catabolic process"/>
    <property type="evidence" value="ECO:0007669"/>
    <property type="project" value="TreeGrafter"/>
</dbReference>
<dbReference type="SUPFAM" id="SSF109604">
    <property type="entry name" value="HD-domain/PDEase-like"/>
    <property type="match status" value="1"/>
</dbReference>
<dbReference type="PANTHER" id="PTHR11373:SF43">
    <property type="entry name" value="DEOXYGUANOSINETRIPHOSPHATE TRIPHOSPHOHYDROLASE-LIKE PROTEIN"/>
    <property type="match status" value="1"/>
</dbReference>
<dbReference type="Proteomes" id="UP000324479">
    <property type="component" value="Unassembled WGS sequence"/>
</dbReference>
<dbReference type="InterPro" id="IPR003607">
    <property type="entry name" value="HD/PDEase_dom"/>
</dbReference>
<dbReference type="Pfam" id="PF13286">
    <property type="entry name" value="HD_assoc"/>
    <property type="match status" value="1"/>
</dbReference>
<dbReference type="NCBIfam" id="TIGR01353">
    <property type="entry name" value="dGTP_triPase"/>
    <property type="match status" value="1"/>
</dbReference>
<dbReference type="EMBL" id="VWOX01000012">
    <property type="protein sequence ID" value="KAA5540753.1"/>
    <property type="molecule type" value="Genomic_DNA"/>
</dbReference>